<feature type="domain" description="Transposase Helix-turn-helix" evidence="4">
    <location>
        <begin position="62"/>
        <end position="104"/>
    </location>
</feature>
<protein>
    <recommendedName>
        <fullName evidence="7">Transposase Helix-turn-helix domain-containing protein</fullName>
    </recommendedName>
</protein>
<dbReference type="InterPro" id="IPR027805">
    <property type="entry name" value="Transposase_HTH_dom"/>
</dbReference>
<evidence type="ECO:0000313" key="5">
    <source>
        <dbReference type="EMBL" id="WAR24515.1"/>
    </source>
</evidence>
<evidence type="ECO:0000256" key="2">
    <source>
        <dbReference type="ARBA" id="ARBA00022723"/>
    </source>
</evidence>
<name>A0ABY7FQM7_MYAAR</name>
<reference evidence="5" key="1">
    <citation type="submission" date="2022-11" db="EMBL/GenBank/DDBJ databases">
        <title>Centuries of genome instability and evolution in soft-shell clam transmissible cancer (bioRxiv).</title>
        <authorList>
            <person name="Hart S.F.M."/>
            <person name="Yonemitsu M.A."/>
            <person name="Giersch R.M."/>
            <person name="Beal B.F."/>
            <person name="Arriagada G."/>
            <person name="Davis B.W."/>
            <person name="Ostrander E.A."/>
            <person name="Goff S.P."/>
            <person name="Metzger M.J."/>
        </authorList>
    </citation>
    <scope>NUCLEOTIDE SEQUENCE</scope>
    <source>
        <strain evidence="5">MELC-2E11</strain>
        <tissue evidence="5">Siphon/mantle</tissue>
    </source>
</reference>
<dbReference type="InterPro" id="IPR027806">
    <property type="entry name" value="HARBI1_dom"/>
</dbReference>
<evidence type="ECO:0000256" key="1">
    <source>
        <dbReference type="ARBA" id="ARBA00001968"/>
    </source>
</evidence>
<accession>A0ABY7FQM7</accession>
<dbReference type="PANTHER" id="PTHR23080">
    <property type="entry name" value="THAP DOMAIN PROTEIN"/>
    <property type="match status" value="1"/>
</dbReference>
<evidence type="ECO:0000313" key="6">
    <source>
        <dbReference type="Proteomes" id="UP001164746"/>
    </source>
</evidence>
<evidence type="ECO:0000259" key="3">
    <source>
        <dbReference type="Pfam" id="PF13359"/>
    </source>
</evidence>
<dbReference type="Proteomes" id="UP001164746">
    <property type="component" value="Chromosome 13"/>
</dbReference>
<keyword evidence="6" id="KW-1185">Reference proteome</keyword>
<dbReference type="Pfam" id="PF13359">
    <property type="entry name" value="DDE_Tnp_4"/>
    <property type="match status" value="1"/>
</dbReference>
<keyword evidence="2" id="KW-0479">Metal-binding</keyword>
<dbReference type="EMBL" id="CP111024">
    <property type="protein sequence ID" value="WAR24515.1"/>
    <property type="molecule type" value="Genomic_DNA"/>
</dbReference>
<feature type="domain" description="DDE Tnp4" evidence="3">
    <location>
        <begin position="137"/>
        <end position="165"/>
    </location>
</feature>
<sequence length="166" mass="19751">MQLEILNQQRQHKDVNQVHMYIKPETCDVGFGTCKPEITIEDIQHSKEKIHGTGRKQKHRPIDEFLMVKMRLRLGLLVKDLEYRFKVASSTVFKRFHTWIIYMFRYLQSIVFLPELHVLQKRVPPCFSAFSDTRIVLDCTEIFVQRPSSLENQSLTYSNYESHNTF</sequence>
<comment type="cofactor">
    <cofactor evidence="1">
        <name>a divalent metal cation</name>
        <dbReference type="ChEBI" id="CHEBI:60240"/>
    </cofactor>
</comment>
<gene>
    <name evidence="5" type="ORF">MAR_038184</name>
</gene>
<proteinExistence type="predicted"/>
<evidence type="ECO:0000259" key="4">
    <source>
        <dbReference type="Pfam" id="PF13613"/>
    </source>
</evidence>
<evidence type="ECO:0008006" key="7">
    <source>
        <dbReference type="Google" id="ProtNLM"/>
    </source>
</evidence>
<dbReference type="Pfam" id="PF13613">
    <property type="entry name" value="HTH_Tnp_4"/>
    <property type="match status" value="1"/>
</dbReference>
<organism evidence="5 6">
    <name type="scientific">Mya arenaria</name>
    <name type="common">Soft-shell clam</name>
    <dbReference type="NCBI Taxonomy" id="6604"/>
    <lineage>
        <taxon>Eukaryota</taxon>
        <taxon>Metazoa</taxon>
        <taxon>Spiralia</taxon>
        <taxon>Lophotrochozoa</taxon>
        <taxon>Mollusca</taxon>
        <taxon>Bivalvia</taxon>
        <taxon>Autobranchia</taxon>
        <taxon>Heteroconchia</taxon>
        <taxon>Euheterodonta</taxon>
        <taxon>Imparidentia</taxon>
        <taxon>Neoheterodontei</taxon>
        <taxon>Myida</taxon>
        <taxon>Myoidea</taxon>
        <taxon>Myidae</taxon>
        <taxon>Mya</taxon>
    </lineage>
</organism>